<dbReference type="PANTHER" id="PTHR30600">
    <property type="entry name" value="CYTOCHROME C PEROXIDASE-RELATED"/>
    <property type="match status" value="1"/>
</dbReference>
<keyword evidence="5" id="KW-0560">Oxidoreductase</keyword>
<sequence length="470" mass="51195">MAMRVMMTWLVLGMGVIWLGACGGSTPDPGSETDIALRGLIQRYQLRGDPALGRDLPSIDEPLAQLGRKLFFSKSLGGDRDSACVTCHHPVLGGGDGLPMSIGVGADDPDLLGPGRTHPDGDLTVPRNAPTTFNIALWEKGLFWDSRVENLDEGGTRTPDSDFGTPDSDAGASLSEAQARFPVTSADEMRGFEFVLDGTNAELRTALEQRLKEDGRWDLEFEAAFGCSDISYPRIAEAIAAYEDSQVFTDTPWLAYVEGNHDAIEEPAKRGALLFFRTREDGGADCASCHAGDFFTDEDFHSICAPQLGRGKGDRVLSTNDHGRARENDDRNYRFSFRTSSLLNVSATGPYLHAGTYDNLADVVRHHLDPQAAIDRFDPSTVPLAASEDFDRNTQEMLDFLEVSGRGIDSLRAPIGLTGQDVEDLVAFLETLTDPCVLDRECLSPWIADPVTDDVDGHLLVAIDRDQNPL</sequence>
<keyword evidence="3 7" id="KW-0479">Metal-binding</keyword>
<keyword evidence="2 7" id="KW-0349">Heme</keyword>
<dbReference type="GO" id="GO:0046872">
    <property type="term" value="F:metal ion binding"/>
    <property type="evidence" value="ECO:0007669"/>
    <property type="project" value="UniProtKB-KW"/>
</dbReference>
<evidence type="ECO:0000256" key="5">
    <source>
        <dbReference type="ARBA" id="ARBA00023002"/>
    </source>
</evidence>
<dbReference type="PANTHER" id="PTHR30600:SF10">
    <property type="entry name" value="BLL6722 PROTEIN"/>
    <property type="match status" value="1"/>
</dbReference>
<dbReference type="GO" id="GO:0009055">
    <property type="term" value="F:electron transfer activity"/>
    <property type="evidence" value="ECO:0007669"/>
    <property type="project" value="InterPro"/>
</dbReference>
<dbReference type="InterPro" id="IPR051395">
    <property type="entry name" value="Cytochrome_c_Peroxidase/MauG"/>
</dbReference>
<dbReference type="GO" id="GO:0020037">
    <property type="term" value="F:heme binding"/>
    <property type="evidence" value="ECO:0007669"/>
    <property type="project" value="InterPro"/>
</dbReference>
<evidence type="ECO:0000256" key="7">
    <source>
        <dbReference type="PROSITE-ProRule" id="PRU00433"/>
    </source>
</evidence>
<evidence type="ECO:0000256" key="1">
    <source>
        <dbReference type="ARBA" id="ARBA00004196"/>
    </source>
</evidence>
<dbReference type="InterPro" id="IPR009056">
    <property type="entry name" value="Cyt_c-like_dom"/>
</dbReference>
<feature type="domain" description="Cytochrome c" evidence="9">
    <location>
        <begin position="266"/>
        <end position="433"/>
    </location>
</feature>
<evidence type="ECO:0000256" key="3">
    <source>
        <dbReference type="ARBA" id="ARBA00022723"/>
    </source>
</evidence>
<dbReference type="EMBL" id="HQ191475">
    <property type="protein sequence ID" value="ADN05955.1"/>
    <property type="molecule type" value="Genomic_DNA"/>
</dbReference>
<evidence type="ECO:0000256" key="2">
    <source>
        <dbReference type="ARBA" id="ARBA00022617"/>
    </source>
</evidence>
<dbReference type="SUPFAM" id="SSF46626">
    <property type="entry name" value="Cytochrome c"/>
    <property type="match status" value="2"/>
</dbReference>
<evidence type="ECO:0000313" key="10">
    <source>
        <dbReference type="EMBL" id="ADN05955.1"/>
    </source>
</evidence>
<evidence type="ECO:0000259" key="9">
    <source>
        <dbReference type="PROSITE" id="PS51007"/>
    </source>
</evidence>
<dbReference type="GO" id="GO:0030313">
    <property type="term" value="C:cell envelope"/>
    <property type="evidence" value="ECO:0007669"/>
    <property type="project" value="UniProtKB-SubCell"/>
</dbReference>
<dbReference type="InterPro" id="IPR036909">
    <property type="entry name" value="Cyt_c-like_dom_sf"/>
</dbReference>
<comment type="subcellular location">
    <subcellularLocation>
        <location evidence="1">Cell envelope</location>
    </subcellularLocation>
</comment>
<dbReference type="AlphaFoldDB" id="G3D5E7"/>
<evidence type="ECO:0000256" key="4">
    <source>
        <dbReference type="ARBA" id="ARBA00022729"/>
    </source>
</evidence>
<dbReference type="GO" id="GO:0004130">
    <property type="term" value="F:cytochrome-c peroxidase activity"/>
    <property type="evidence" value="ECO:0007669"/>
    <property type="project" value="TreeGrafter"/>
</dbReference>
<organism evidence="10">
    <name type="scientific">uncultured Myxococcales bacterium</name>
    <dbReference type="NCBI Taxonomy" id="253830"/>
    <lineage>
        <taxon>Bacteria</taxon>
        <taxon>Pseudomonadati</taxon>
        <taxon>Myxococcota</taxon>
        <taxon>Myxococcia</taxon>
        <taxon>Myxococcales</taxon>
        <taxon>environmental samples</taxon>
    </lineage>
</organism>
<dbReference type="Pfam" id="PF03150">
    <property type="entry name" value="CCP_MauG"/>
    <property type="match status" value="1"/>
</dbReference>
<proteinExistence type="predicted"/>
<dbReference type="InterPro" id="IPR004852">
    <property type="entry name" value="Di-haem_cyt_c_peroxidsae"/>
</dbReference>
<dbReference type="PROSITE" id="PS51007">
    <property type="entry name" value="CYTC"/>
    <property type="match status" value="1"/>
</dbReference>
<dbReference type="Gene3D" id="1.10.760.10">
    <property type="entry name" value="Cytochrome c-like domain"/>
    <property type="match status" value="2"/>
</dbReference>
<keyword evidence="6 7" id="KW-0408">Iron</keyword>
<protein>
    <submittedName>
        <fullName evidence="10">Methylamine utilization protein MauG</fullName>
    </submittedName>
</protein>
<dbReference type="PROSITE" id="PS51257">
    <property type="entry name" value="PROKAR_LIPOPROTEIN"/>
    <property type="match status" value="1"/>
</dbReference>
<gene>
    <name evidence="10" type="primary">mauG</name>
    <name evidence="10" type="ORF">MMCf1_020</name>
</gene>
<feature type="region of interest" description="Disordered" evidence="8">
    <location>
        <begin position="151"/>
        <end position="172"/>
    </location>
</feature>
<keyword evidence="4" id="KW-0732">Signal</keyword>
<evidence type="ECO:0000256" key="8">
    <source>
        <dbReference type="SAM" id="MobiDB-lite"/>
    </source>
</evidence>
<evidence type="ECO:0000256" key="6">
    <source>
        <dbReference type="ARBA" id="ARBA00023004"/>
    </source>
</evidence>
<reference evidence="10" key="1">
    <citation type="journal article" date="2012" name="ISME J.">
        <title>Biogeography and phylogenetic diversity of a cluster of exclusively marine myxobacteria.</title>
        <authorList>
            <person name="Brinkhoff T."/>
            <person name="Fischer D."/>
            <person name="Vollmers J."/>
            <person name="Voget S."/>
            <person name="Beardsley C."/>
            <person name="Thole S."/>
            <person name="Mussmann M."/>
            <person name="Kunze B."/>
            <person name="Wagner-Dobler I."/>
            <person name="Daniel R."/>
            <person name="Simon M."/>
        </authorList>
    </citation>
    <scope>NUCLEOTIDE SEQUENCE</scope>
</reference>
<accession>G3D5E7</accession>
<name>G3D5E7_9BACT</name>